<gene>
    <name evidence="2" type="ORF">ACFQEU_14670</name>
</gene>
<sequence length="116" mass="12280">MNRRSVVGGVGVAVVVVVAWLVSPDPAVETLEWIAADPVRFGLLAIGLAAVRPFLAWPTTLLAVVVGFGYGWVGVPFAALLLTATAFPPYWLAKRGRVHLTGGSRTLARVSETADR</sequence>
<dbReference type="EMBL" id="JBHSWW010000336">
    <property type="protein sequence ID" value="MFC6754691.1"/>
    <property type="molecule type" value="Genomic_DNA"/>
</dbReference>
<keyword evidence="1" id="KW-1133">Transmembrane helix</keyword>
<keyword evidence="3" id="KW-1185">Reference proteome</keyword>
<name>A0ABD5SDG2_9EURY</name>
<feature type="transmembrane region" description="Helical" evidence="1">
    <location>
        <begin position="6"/>
        <end position="22"/>
    </location>
</feature>
<reference evidence="2 3" key="1">
    <citation type="journal article" date="2019" name="Int. J. Syst. Evol. Microbiol.">
        <title>The Global Catalogue of Microorganisms (GCM) 10K type strain sequencing project: providing services to taxonomists for standard genome sequencing and annotation.</title>
        <authorList>
            <consortium name="The Broad Institute Genomics Platform"/>
            <consortium name="The Broad Institute Genome Sequencing Center for Infectious Disease"/>
            <person name="Wu L."/>
            <person name="Ma J."/>
        </authorList>
    </citation>
    <scope>NUCLEOTIDE SEQUENCE [LARGE SCALE GENOMIC DNA]</scope>
    <source>
        <strain evidence="2 3">CGMCC 1.3239</strain>
    </source>
</reference>
<evidence type="ECO:0000256" key="1">
    <source>
        <dbReference type="SAM" id="Phobius"/>
    </source>
</evidence>
<dbReference type="AlphaFoldDB" id="A0ABD5SDG2"/>
<evidence type="ECO:0000313" key="3">
    <source>
        <dbReference type="Proteomes" id="UP001596442"/>
    </source>
</evidence>
<organism evidence="2 3">
    <name type="scientific">Halorubrum tibetense</name>
    <dbReference type="NCBI Taxonomy" id="175631"/>
    <lineage>
        <taxon>Archaea</taxon>
        <taxon>Methanobacteriati</taxon>
        <taxon>Methanobacteriota</taxon>
        <taxon>Stenosarchaea group</taxon>
        <taxon>Halobacteria</taxon>
        <taxon>Halobacteriales</taxon>
        <taxon>Haloferacaceae</taxon>
        <taxon>Halorubrum</taxon>
    </lineage>
</organism>
<proteinExistence type="predicted"/>
<feature type="transmembrane region" description="Helical" evidence="1">
    <location>
        <begin position="61"/>
        <end position="87"/>
    </location>
</feature>
<accession>A0ABD5SDG2</accession>
<protein>
    <submittedName>
        <fullName evidence="2">TVP38/TMEM64 family protein</fullName>
    </submittedName>
</protein>
<feature type="transmembrane region" description="Helical" evidence="1">
    <location>
        <begin position="34"/>
        <end position="55"/>
    </location>
</feature>
<dbReference type="Proteomes" id="UP001596442">
    <property type="component" value="Unassembled WGS sequence"/>
</dbReference>
<keyword evidence="1" id="KW-0472">Membrane</keyword>
<feature type="non-terminal residue" evidence="2">
    <location>
        <position position="116"/>
    </location>
</feature>
<comment type="caution">
    <text evidence="2">The sequence shown here is derived from an EMBL/GenBank/DDBJ whole genome shotgun (WGS) entry which is preliminary data.</text>
</comment>
<keyword evidence="1" id="KW-0812">Transmembrane</keyword>
<evidence type="ECO:0000313" key="2">
    <source>
        <dbReference type="EMBL" id="MFC6754691.1"/>
    </source>
</evidence>